<evidence type="ECO:0000313" key="7">
    <source>
        <dbReference type="EMBL" id="KAL2786325.1"/>
    </source>
</evidence>
<keyword evidence="5" id="KW-0496">Mitochondrion</keyword>
<dbReference type="InterPro" id="IPR052374">
    <property type="entry name" value="SERAC1"/>
</dbReference>
<dbReference type="SUPFAM" id="SSF53474">
    <property type="entry name" value="alpha/beta-Hydrolases"/>
    <property type="match status" value="1"/>
</dbReference>
<evidence type="ECO:0008006" key="9">
    <source>
        <dbReference type="Google" id="ProtNLM"/>
    </source>
</evidence>
<protein>
    <recommendedName>
        <fullName evidence="9">DUF676 domain-containing protein</fullName>
    </recommendedName>
</protein>
<keyword evidence="4" id="KW-0256">Endoplasmic reticulum</keyword>
<gene>
    <name evidence="7" type="ORF">BJX66DRAFT_328631</name>
</gene>
<evidence type="ECO:0000256" key="6">
    <source>
        <dbReference type="ARBA" id="ARBA00023136"/>
    </source>
</evidence>
<evidence type="ECO:0000256" key="3">
    <source>
        <dbReference type="ARBA" id="ARBA00004370"/>
    </source>
</evidence>
<keyword evidence="6" id="KW-0472">Membrane</keyword>
<dbReference type="Proteomes" id="UP001610563">
    <property type="component" value="Unassembled WGS sequence"/>
</dbReference>
<dbReference type="PANTHER" id="PTHR48182">
    <property type="entry name" value="PROTEIN SERAC1"/>
    <property type="match status" value="1"/>
</dbReference>
<comment type="subcellular location">
    <subcellularLocation>
        <location evidence="2">Endoplasmic reticulum</location>
    </subcellularLocation>
    <subcellularLocation>
        <location evidence="3">Membrane</location>
    </subcellularLocation>
    <subcellularLocation>
        <location evidence="1">Mitochondrion</location>
    </subcellularLocation>
</comment>
<reference evidence="7 8" key="1">
    <citation type="submission" date="2024-07" db="EMBL/GenBank/DDBJ databases">
        <title>Section-level genome sequencing and comparative genomics of Aspergillus sections Usti and Cavernicolus.</title>
        <authorList>
            <consortium name="Lawrence Berkeley National Laboratory"/>
            <person name="Nybo J.L."/>
            <person name="Vesth T.C."/>
            <person name="Theobald S."/>
            <person name="Frisvad J.C."/>
            <person name="Larsen T.O."/>
            <person name="Kjaerboelling I."/>
            <person name="Rothschild-Mancinelli K."/>
            <person name="Lyhne E.K."/>
            <person name="Kogle M.E."/>
            <person name="Barry K."/>
            <person name="Clum A."/>
            <person name="Na H."/>
            <person name="Ledsgaard L."/>
            <person name="Lin J."/>
            <person name="Lipzen A."/>
            <person name="Kuo A."/>
            <person name="Riley R."/>
            <person name="Mondo S."/>
            <person name="Labutti K."/>
            <person name="Haridas S."/>
            <person name="Pangalinan J."/>
            <person name="Salamov A.A."/>
            <person name="Simmons B.A."/>
            <person name="Magnuson J.K."/>
            <person name="Chen J."/>
            <person name="Drula E."/>
            <person name="Henrissat B."/>
            <person name="Wiebenga A."/>
            <person name="Lubbers R.J."/>
            <person name="Gomes A.C."/>
            <person name="Makela M.R."/>
            <person name="Stajich J."/>
            <person name="Grigoriev I.V."/>
            <person name="Mortensen U.H."/>
            <person name="De Vries R.P."/>
            <person name="Baker S.E."/>
            <person name="Andersen M.R."/>
        </authorList>
    </citation>
    <scope>NUCLEOTIDE SEQUENCE [LARGE SCALE GENOMIC DNA]</scope>
    <source>
        <strain evidence="7 8">CBS 209.92</strain>
    </source>
</reference>
<evidence type="ECO:0000313" key="8">
    <source>
        <dbReference type="Proteomes" id="UP001610563"/>
    </source>
</evidence>
<name>A0ABR4FSV5_9EURO</name>
<keyword evidence="8" id="KW-1185">Reference proteome</keyword>
<comment type="caution">
    <text evidence="7">The sequence shown here is derived from an EMBL/GenBank/DDBJ whole genome shotgun (WGS) entry which is preliminary data.</text>
</comment>
<evidence type="ECO:0000256" key="2">
    <source>
        <dbReference type="ARBA" id="ARBA00004240"/>
    </source>
</evidence>
<dbReference type="InterPro" id="IPR029058">
    <property type="entry name" value="AB_hydrolase_fold"/>
</dbReference>
<accession>A0ABR4FSV5</accession>
<dbReference type="EMBL" id="JBFTWV010000120">
    <property type="protein sequence ID" value="KAL2786325.1"/>
    <property type="molecule type" value="Genomic_DNA"/>
</dbReference>
<evidence type="ECO:0000256" key="1">
    <source>
        <dbReference type="ARBA" id="ARBA00004173"/>
    </source>
</evidence>
<sequence length="347" mass="38083">MGENPINEQYGMFTFQPERAESIVDIVAVHGLGGHYEDTWTWKPAKGKDATPCNWVKDLLPADVSNARIMSFGYDSAVAFSKSIGDISIFGEQLLQAMMYANVRRNIRVPCQEFLDSIKGILFMGTPHRGSQAASLGSICADMLKAASWGRNTNTTLIKVLKEGSPELQTLSNDFPFLGASLAIYTFIESESMSWLKDPIVTEGSARLNVVNEEVFFLSGNHLTICKFSGKTQNYETVSGIIKRLVPNPPTPVPEIEAGRSYRLSITDAETLTVMNHSGDVKLRPWNDEDSQKWKVETTDDAGFGFRNLHNSGLLGVNAGGWIGARAYDLAGFSVVVAAKTTSRAVW</sequence>
<organism evidence="7 8">
    <name type="scientific">Aspergillus keveii</name>
    <dbReference type="NCBI Taxonomy" id="714993"/>
    <lineage>
        <taxon>Eukaryota</taxon>
        <taxon>Fungi</taxon>
        <taxon>Dikarya</taxon>
        <taxon>Ascomycota</taxon>
        <taxon>Pezizomycotina</taxon>
        <taxon>Eurotiomycetes</taxon>
        <taxon>Eurotiomycetidae</taxon>
        <taxon>Eurotiales</taxon>
        <taxon>Aspergillaceae</taxon>
        <taxon>Aspergillus</taxon>
        <taxon>Aspergillus subgen. Nidulantes</taxon>
    </lineage>
</organism>
<evidence type="ECO:0000256" key="4">
    <source>
        <dbReference type="ARBA" id="ARBA00022824"/>
    </source>
</evidence>
<evidence type="ECO:0000256" key="5">
    <source>
        <dbReference type="ARBA" id="ARBA00023128"/>
    </source>
</evidence>
<dbReference type="PANTHER" id="PTHR48182:SF2">
    <property type="entry name" value="PROTEIN SERAC1"/>
    <property type="match status" value="1"/>
</dbReference>
<proteinExistence type="predicted"/>